<evidence type="ECO:0000313" key="2">
    <source>
        <dbReference type="Proteomes" id="UP000006729"/>
    </source>
</evidence>
<name>A0ACC0T4J5_POPTR</name>
<protein>
    <submittedName>
        <fullName evidence="1">Uncharacterized protein</fullName>
    </submittedName>
</protein>
<dbReference type="Proteomes" id="UP000006729">
    <property type="component" value="Chromosome 4"/>
</dbReference>
<dbReference type="EMBL" id="CM009293">
    <property type="protein sequence ID" value="KAI9396270.1"/>
    <property type="molecule type" value="Genomic_DNA"/>
</dbReference>
<organism evidence="1 2">
    <name type="scientific">Populus trichocarpa</name>
    <name type="common">Western balsam poplar</name>
    <name type="synonym">Populus balsamifera subsp. trichocarpa</name>
    <dbReference type="NCBI Taxonomy" id="3694"/>
    <lineage>
        <taxon>Eukaryota</taxon>
        <taxon>Viridiplantae</taxon>
        <taxon>Streptophyta</taxon>
        <taxon>Embryophyta</taxon>
        <taxon>Tracheophyta</taxon>
        <taxon>Spermatophyta</taxon>
        <taxon>Magnoliopsida</taxon>
        <taxon>eudicotyledons</taxon>
        <taxon>Gunneridae</taxon>
        <taxon>Pentapetalae</taxon>
        <taxon>rosids</taxon>
        <taxon>fabids</taxon>
        <taxon>Malpighiales</taxon>
        <taxon>Salicaceae</taxon>
        <taxon>Saliceae</taxon>
        <taxon>Populus</taxon>
    </lineage>
</organism>
<accession>A0ACC0T4J5</accession>
<keyword evidence="2" id="KW-1185">Reference proteome</keyword>
<comment type="caution">
    <text evidence="1">The sequence shown here is derived from an EMBL/GenBank/DDBJ whole genome shotgun (WGS) entry which is preliminary data.</text>
</comment>
<evidence type="ECO:0000313" key="1">
    <source>
        <dbReference type="EMBL" id="KAI9396270.1"/>
    </source>
</evidence>
<reference evidence="1 2" key="1">
    <citation type="journal article" date="2006" name="Science">
        <title>The genome of black cottonwood, Populus trichocarpa (Torr. &amp; Gray).</title>
        <authorList>
            <person name="Tuskan G.A."/>
            <person name="Difazio S."/>
            <person name="Jansson S."/>
            <person name="Bohlmann J."/>
            <person name="Grigoriev I."/>
            <person name="Hellsten U."/>
            <person name="Putnam N."/>
            <person name="Ralph S."/>
            <person name="Rombauts S."/>
            <person name="Salamov A."/>
            <person name="Schein J."/>
            <person name="Sterck L."/>
            <person name="Aerts A."/>
            <person name="Bhalerao R.R."/>
            <person name="Bhalerao R.P."/>
            <person name="Blaudez D."/>
            <person name="Boerjan W."/>
            <person name="Brun A."/>
            <person name="Brunner A."/>
            <person name="Busov V."/>
            <person name="Campbell M."/>
            <person name="Carlson J."/>
            <person name="Chalot M."/>
            <person name="Chapman J."/>
            <person name="Chen G.L."/>
            <person name="Cooper D."/>
            <person name="Coutinho P.M."/>
            <person name="Couturier J."/>
            <person name="Covert S."/>
            <person name="Cronk Q."/>
            <person name="Cunningham R."/>
            <person name="Davis J."/>
            <person name="Degroeve S."/>
            <person name="Dejardin A."/>
            <person name="Depamphilis C."/>
            <person name="Detter J."/>
            <person name="Dirks B."/>
            <person name="Dubchak I."/>
            <person name="Duplessis S."/>
            <person name="Ehlting J."/>
            <person name="Ellis B."/>
            <person name="Gendler K."/>
            <person name="Goodstein D."/>
            <person name="Gribskov M."/>
            <person name="Grimwood J."/>
            <person name="Groover A."/>
            <person name="Gunter L."/>
            <person name="Hamberger B."/>
            <person name="Heinze B."/>
            <person name="Helariutta Y."/>
            <person name="Henrissat B."/>
            <person name="Holligan D."/>
            <person name="Holt R."/>
            <person name="Huang W."/>
            <person name="Islam-Faridi N."/>
            <person name="Jones S."/>
            <person name="Jones-Rhoades M."/>
            <person name="Jorgensen R."/>
            <person name="Joshi C."/>
            <person name="Kangasjarvi J."/>
            <person name="Karlsson J."/>
            <person name="Kelleher C."/>
            <person name="Kirkpatrick R."/>
            <person name="Kirst M."/>
            <person name="Kohler A."/>
            <person name="Kalluri U."/>
            <person name="Larimer F."/>
            <person name="Leebens-Mack J."/>
            <person name="Leple J.C."/>
            <person name="Locascio P."/>
            <person name="Lou Y."/>
            <person name="Lucas S."/>
            <person name="Martin F."/>
            <person name="Montanini B."/>
            <person name="Napoli C."/>
            <person name="Nelson D.R."/>
            <person name="Nelson C."/>
            <person name="Nieminen K."/>
            <person name="Nilsson O."/>
            <person name="Pereda V."/>
            <person name="Peter G."/>
            <person name="Philippe R."/>
            <person name="Pilate G."/>
            <person name="Poliakov A."/>
            <person name="Razumovskaya J."/>
            <person name="Richardson P."/>
            <person name="Rinaldi C."/>
            <person name="Ritland K."/>
            <person name="Rouze P."/>
            <person name="Ryaboy D."/>
            <person name="Schmutz J."/>
            <person name="Schrader J."/>
            <person name="Segerman B."/>
            <person name="Shin H."/>
            <person name="Siddiqui A."/>
            <person name="Sterky F."/>
            <person name="Terry A."/>
            <person name="Tsai C.J."/>
            <person name="Uberbacher E."/>
            <person name="Unneberg P."/>
            <person name="Vahala J."/>
            <person name="Wall K."/>
            <person name="Wessler S."/>
            <person name="Yang G."/>
            <person name="Yin T."/>
            <person name="Douglas C."/>
            <person name="Marra M."/>
            <person name="Sandberg G."/>
            <person name="Van de Peer Y."/>
            <person name="Rokhsar D."/>
        </authorList>
    </citation>
    <scope>NUCLEOTIDE SEQUENCE [LARGE SCALE GENOMIC DNA]</scope>
    <source>
        <strain evidence="2">cv. Nisqually</strain>
    </source>
</reference>
<gene>
    <name evidence="1" type="ORF">POPTR_004G104101v4</name>
</gene>
<sequence>MYRHTVRDFDLSSFLSKRWNRITWLKRNDHTSIMHYCIYTKLIPIDLLEGPIGMHLVRIEPTNSPVMSWAF</sequence>
<proteinExistence type="predicted"/>